<reference evidence="4" key="1">
    <citation type="submission" date="2022-06" db="EMBL/GenBank/DDBJ databases">
        <authorList>
            <person name="Berger JAMES D."/>
            <person name="Berger JAMES D."/>
        </authorList>
    </citation>
    <scope>NUCLEOTIDE SEQUENCE [LARGE SCALE GENOMIC DNA]</scope>
</reference>
<protein>
    <submittedName>
        <fullName evidence="5">Uncharacterized protein</fullName>
    </submittedName>
</protein>
<accession>A0AA85FI07</accession>
<keyword evidence="1" id="KW-0433">Leucine-rich repeat</keyword>
<dbReference type="Proteomes" id="UP000050792">
    <property type="component" value="Unassembled WGS sequence"/>
</dbReference>
<evidence type="ECO:0000313" key="4">
    <source>
        <dbReference type="Proteomes" id="UP000050792"/>
    </source>
</evidence>
<dbReference type="SMART" id="SM00368">
    <property type="entry name" value="LRR_RI"/>
    <property type="match status" value="7"/>
</dbReference>
<dbReference type="PANTHER" id="PTHR24112">
    <property type="entry name" value="LEUCINE-RICH REPEAT, ISOFORM F-RELATED"/>
    <property type="match status" value="1"/>
</dbReference>
<proteinExistence type="predicted"/>
<dbReference type="WBParaSite" id="SRDH1_51360.1">
    <property type="protein sequence ID" value="SRDH1_51360.1"/>
    <property type="gene ID" value="SRDH1_51360"/>
</dbReference>
<feature type="compositionally biased region" description="Low complexity" evidence="3">
    <location>
        <begin position="337"/>
        <end position="357"/>
    </location>
</feature>
<evidence type="ECO:0000256" key="2">
    <source>
        <dbReference type="ARBA" id="ARBA00022737"/>
    </source>
</evidence>
<dbReference type="SUPFAM" id="SSF52047">
    <property type="entry name" value="RNI-like"/>
    <property type="match status" value="1"/>
</dbReference>
<keyword evidence="4" id="KW-1185">Reference proteome</keyword>
<feature type="region of interest" description="Disordered" evidence="3">
    <location>
        <begin position="331"/>
        <end position="357"/>
    </location>
</feature>
<evidence type="ECO:0000256" key="1">
    <source>
        <dbReference type="ARBA" id="ARBA00022614"/>
    </source>
</evidence>
<evidence type="ECO:0000256" key="3">
    <source>
        <dbReference type="SAM" id="MobiDB-lite"/>
    </source>
</evidence>
<dbReference type="AlphaFoldDB" id="A0AA85FI07"/>
<sequence length="940" mass="106298">MTNNIDFVSAIHCGHSEAKLTRSNSDAPFKSIRRVRFPEDDKLISDYLEPFRLIPDNCSSEELQAAYFSSCFEHRITPINFLLEQIKGIDLSICNERYSRLSLRGIRLNRFHIESMEAIFQRAHFRVIDLENTFLDEQSASSLFDMLLHYESCTDLSISLNLNKTLPSQAWSRCVNFMRKSSALRRFTLSHTPLRLENFHGLNFYGLCLERLNFIDCNLTGQALYGLMQWLYILLSSTSLYPPTRDRSYNSSRGHKFRGWRHRRHTYTTSALLLSNTSTTNATNNNTKPSIWELRLGLMNNKLTSSDVEAILPLIRHQLFIPNISGSETVKFEGHKNSNNSNSNNDTNESSSSDALVNNSSHIKSTQLKKSNSLSSSLCDFLPIGGIGYLLELNLSHNNIGDDGLGILCTGLLQSYRNRLRERFSTLDDQEVLKLTAMSSPPSTEKKSDSNSNPCCTPSISMKICSLERLYLVDNNLGIDGMQSLAIVLMQTPKSLISLVGGLIILDLSNNVNIGDKGVEVLCEGLIRNYSLKELYLRSINMSFSGIFALSSFLSESKCLKYLDIRNNNLDIASIMALSKTLFINRTLTSLVSDAHRWANSQLDLSDKDKDLIKSLIESIDSNLRRNRLETEVVDNINNNVSNNNCDTITPTVVVNEEDSLGQSELMNISSVIQCNDNSLTNCSIMNGEMSLDITNCTSDTSVMRSYECNNINDDCGPDNNSNTDLQLDNLLKTTTKQLDIDSNVEVLGNFNCTTISTNPVHEVSTAYLSDNESFNKDDKFINSNTNENYAIMEKRSKEEEKTTIMVVEQQQQPLLQHISDSFMSIESLSSCSSNLFQNVNIPSIKDDKSLNYDTESDPIQSSYDFVIQYFSVNLYLKNKINNCDFLSLLFGIRPILELYTYADLTPMFGSTYNIHDLKPYIITSEFQYLLLFFSKMIFV</sequence>
<organism evidence="4 5">
    <name type="scientific">Schistosoma rodhaini</name>
    <dbReference type="NCBI Taxonomy" id="6188"/>
    <lineage>
        <taxon>Eukaryota</taxon>
        <taxon>Metazoa</taxon>
        <taxon>Spiralia</taxon>
        <taxon>Lophotrochozoa</taxon>
        <taxon>Platyhelminthes</taxon>
        <taxon>Trematoda</taxon>
        <taxon>Digenea</taxon>
        <taxon>Strigeidida</taxon>
        <taxon>Schistosomatoidea</taxon>
        <taxon>Schistosomatidae</taxon>
        <taxon>Schistosoma</taxon>
    </lineage>
</organism>
<name>A0AA85FI07_9TREM</name>
<dbReference type="InterPro" id="IPR051279">
    <property type="entry name" value="PP1-Reg/Actin-Interact_Protein"/>
</dbReference>
<keyword evidence="2" id="KW-0677">Repeat</keyword>
<reference evidence="5" key="2">
    <citation type="submission" date="2023-11" db="UniProtKB">
        <authorList>
            <consortium name="WormBaseParasite"/>
        </authorList>
    </citation>
    <scope>IDENTIFICATION</scope>
</reference>
<dbReference type="InterPro" id="IPR032675">
    <property type="entry name" value="LRR_dom_sf"/>
</dbReference>
<dbReference type="Gene3D" id="3.80.10.10">
    <property type="entry name" value="Ribonuclease Inhibitor"/>
    <property type="match status" value="3"/>
</dbReference>
<dbReference type="PANTHER" id="PTHR24112:SF9">
    <property type="entry name" value="PROTEIN PHOSPHATASE 1 REGULATORY SUBUNIT 37"/>
    <property type="match status" value="1"/>
</dbReference>
<evidence type="ECO:0000313" key="5">
    <source>
        <dbReference type="WBParaSite" id="SRDH1_51360.1"/>
    </source>
</evidence>